<dbReference type="SUPFAM" id="SSF51445">
    <property type="entry name" value="(Trans)glycosidases"/>
    <property type="match status" value="1"/>
</dbReference>
<dbReference type="InterPro" id="IPR038417">
    <property type="entry name" value="Alpga-gal_N_sf"/>
</dbReference>
<sequence length="703" mass="81041">MKRATLQLKRKMLATLLLLAICIACNNGAWAQRTAKMGKHIPVIEQFIRQQFAKGAVPPFSFIYDGKPSKNFIRKWNYTATKLEGQEADVIKYRFTYTDPNSRLQAECLVTGYPSYDAAEWVLHFTNEGQTDSPLLKQVKVIDLTMCYPTQGNFTLHYAEGNHISKADFHPRSLPLALNQPKEMAPTGGRSSEGDYLPFFNIESPAGQGVFLSIGWSGTWYADVCQTAANSVSLASGMKTCELYLHKGESIRTPSVSLMFWQSNNRIDGHNKFRRLVLAHKTRKINGRIAEYPLSSGFNYRDPAPCTEYSCLTADYAIAMVKRYIQFGLKPQVFWLDAGWNTGASDYENGKSWANTVGNWTVDTLRFPEGLRPVADEIHKVGAKFMVWFEPERVIRGTQWAVEHPEWMLDIPEHNKDTYLLFDLGNPKACEWLSRYIGDMLEENAIDYYRQDFNMHPDIYWAANDEPHRAGMKEIRHIEGLYRFWDYLLKRFPNLLIDNCASGGKRLDWETIGRSAPLWRSDYYHYDDPDGYQCHTYGLNFFLPLHGTGSLQTEPYSFRSSMSTALIYNWKTTDKRSSISEMRRCLKEFHYIRPYYYEDYYPLTGIEDITRNNIWLAYQMHRPSDDSGIVMAFRRKDAKENEITVYLSAIKSTQNYTVKDLDTGIETLYTGKQLANGLQLVISKPHGSLLLKYQPTNTKTREK</sequence>
<evidence type="ECO:0000313" key="6">
    <source>
        <dbReference type="Proteomes" id="UP000010433"/>
    </source>
</evidence>
<dbReference type="Gene3D" id="3.20.20.70">
    <property type="entry name" value="Aldolase class I"/>
    <property type="match status" value="1"/>
</dbReference>
<protein>
    <submittedName>
        <fullName evidence="5">Alpha-galactosidase</fullName>
    </submittedName>
</protein>
<dbReference type="Proteomes" id="UP000010433">
    <property type="component" value="Unassembled WGS sequence"/>
</dbReference>
<dbReference type="InterPro" id="IPR050985">
    <property type="entry name" value="Alpha-glycosidase_related"/>
</dbReference>
<dbReference type="InterPro" id="IPR013785">
    <property type="entry name" value="Aldolase_TIM"/>
</dbReference>
<feature type="active site" description="Proton donor" evidence="3">
    <location>
        <position position="522"/>
    </location>
</feature>
<dbReference type="RefSeq" id="WP_009161042.1">
    <property type="nucleotide sequence ID" value="NZ_KB290960.1"/>
</dbReference>
<dbReference type="Gene3D" id="2.70.98.60">
    <property type="entry name" value="alpha-galactosidase from lactobacil brevis"/>
    <property type="match status" value="1"/>
</dbReference>
<dbReference type="PANTHER" id="PTHR43053">
    <property type="entry name" value="GLYCOSIDASE FAMILY 31"/>
    <property type="match status" value="1"/>
</dbReference>
<keyword evidence="2" id="KW-0326">Glycosidase</keyword>
<dbReference type="Pfam" id="PF02065">
    <property type="entry name" value="Melibiase"/>
    <property type="match status" value="1"/>
</dbReference>
<dbReference type="PRINTS" id="PR00743">
    <property type="entry name" value="GLHYDRLASE36"/>
</dbReference>
<accession>L1N182</accession>
<dbReference type="InterPro" id="IPR002252">
    <property type="entry name" value="Glyco_hydro_36"/>
</dbReference>
<evidence type="ECO:0000256" key="1">
    <source>
        <dbReference type="ARBA" id="ARBA00022801"/>
    </source>
</evidence>
<evidence type="ECO:0000313" key="5">
    <source>
        <dbReference type="EMBL" id="EKX97263.1"/>
    </source>
</evidence>
<reference evidence="5 6" key="1">
    <citation type="submission" date="2012-05" db="EMBL/GenBank/DDBJ databases">
        <authorList>
            <person name="Weinstock G."/>
            <person name="Sodergren E."/>
            <person name="Lobos E.A."/>
            <person name="Fulton L."/>
            <person name="Fulton R."/>
            <person name="Courtney L."/>
            <person name="Fronick C."/>
            <person name="O'Laughlin M."/>
            <person name="Godfrey J."/>
            <person name="Wilson R.M."/>
            <person name="Miner T."/>
            <person name="Farmer C."/>
            <person name="Delehaunty K."/>
            <person name="Cordes M."/>
            <person name="Minx P."/>
            <person name="Tomlinson C."/>
            <person name="Chen J."/>
            <person name="Wollam A."/>
            <person name="Pepin K.H."/>
            <person name="Bhonagiri V."/>
            <person name="Zhang X."/>
            <person name="Suruliraj S."/>
            <person name="Warren W."/>
            <person name="Mitreva M."/>
            <person name="Mardis E.R."/>
            <person name="Wilson R.K."/>
        </authorList>
    </citation>
    <scope>NUCLEOTIDE SEQUENCE [LARGE SCALE GENOMIC DNA]</scope>
    <source>
        <strain evidence="5 6">F0055</strain>
    </source>
</reference>
<proteinExistence type="predicted"/>
<evidence type="ECO:0000256" key="4">
    <source>
        <dbReference type="SAM" id="SignalP"/>
    </source>
</evidence>
<dbReference type="PANTHER" id="PTHR43053:SF3">
    <property type="entry name" value="ALPHA-GALACTOSIDASE C-RELATED"/>
    <property type="match status" value="1"/>
</dbReference>
<dbReference type="CDD" id="cd14791">
    <property type="entry name" value="GH36"/>
    <property type="match status" value="1"/>
</dbReference>
<keyword evidence="4" id="KW-0732">Signal</keyword>
<dbReference type="OrthoDB" id="9758822at2"/>
<feature type="signal peptide" evidence="4">
    <location>
        <begin position="1"/>
        <end position="31"/>
    </location>
</feature>
<dbReference type="PATRIC" id="fig|1127699.3.peg.1994"/>
<evidence type="ECO:0000256" key="3">
    <source>
        <dbReference type="PIRSR" id="PIRSR005536-1"/>
    </source>
</evidence>
<dbReference type="EMBL" id="AMEP01000142">
    <property type="protein sequence ID" value="EKX97263.1"/>
    <property type="molecule type" value="Genomic_DNA"/>
</dbReference>
<name>L1N182_9BACT</name>
<dbReference type="InterPro" id="IPR017853">
    <property type="entry name" value="GH"/>
</dbReference>
<keyword evidence="1" id="KW-0378">Hydrolase</keyword>
<dbReference type="GO" id="GO:0016052">
    <property type="term" value="P:carbohydrate catabolic process"/>
    <property type="evidence" value="ECO:0007669"/>
    <property type="project" value="InterPro"/>
</dbReference>
<gene>
    <name evidence="5" type="ORF">HMPREF9151_02181</name>
</gene>
<dbReference type="STRING" id="1127699.HMPREF9151_02181"/>
<evidence type="ECO:0000256" key="2">
    <source>
        <dbReference type="ARBA" id="ARBA00023295"/>
    </source>
</evidence>
<keyword evidence="6" id="KW-1185">Reference proteome</keyword>
<dbReference type="HOGENOM" id="CLU_392251_0_0_10"/>
<organism evidence="5 6">
    <name type="scientific">Hoylesella saccharolytica F0055</name>
    <dbReference type="NCBI Taxonomy" id="1127699"/>
    <lineage>
        <taxon>Bacteria</taxon>
        <taxon>Pseudomonadati</taxon>
        <taxon>Bacteroidota</taxon>
        <taxon>Bacteroidia</taxon>
        <taxon>Bacteroidales</taxon>
        <taxon>Prevotellaceae</taxon>
        <taxon>Hoylesella</taxon>
    </lineage>
</organism>
<dbReference type="AlphaFoldDB" id="L1N182"/>
<dbReference type="GO" id="GO:0004557">
    <property type="term" value="F:alpha-galactosidase activity"/>
    <property type="evidence" value="ECO:0007669"/>
    <property type="project" value="UniProtKB-UniRule"/>
</dbReference>
<feature type="active site" description="Nucleophile" evidence="3">
    <location>
        <position position="452"/>
    </location>
</feature>
<feature type="chain" id="PRO_5003954661" evidence="4">
    <location>
        <begin position="32"/>
        <end position="703"/>
    </location>
</feature>
<comment type="caution">
    <text evidence="5">The sequence shown here is derived from an EMBL/GenBank/DDBJ whole genome shotgun (WGS) entry which is preliminary data.</text>
</comment>